<protein>
    <submittedName>
        <fullName evidence="1">Uncharacterized protein</fullName>
    </submittedName>
</protein>
<accession>A0ABQ4QAH8</accession>
<name>A0ABQ4QAH8_9BURK</name>
<dbReference type="RefSeq" id="WP_220810476.1">
    <property type="nucleotide sequence ID" value="NZ_BPMK01000025.1"/>
</dbReference>
<sequence>MPVYTFTCTDGTECGGEGTFNGSVPWFGLTNEQLDTIANNGFVELTPDQVQQNKIELDDNDKEALKAFKVLHIEHKLGVTSCDDCGANA</sequence>
<evidence type="ECO:0000313" key="1">
    <source>
        <dbReference type="EMBL" id="GIZ54069.1"/>
    </source>
</evidence>
<organism evidence="1 2">
    <name type="scientific">Noviherbaspirillum aridicola</name>
    <dbReference type="NCBI Taxonomy" id="2849687"/>
    <lineage>
        <taxon>Bacteria</taxon>
        <taxon>Pseudomonadati</taxon>
        <taxon>Pseudomonadota</taxon>
        <taxon>Betaproteobacteria</taxon>
        <taxon>Burkholderiales</taxon>
        <taxon>Oxalobacteraceae</taxon>
        <taxon>Noviherbaspirillum</taxon>
    </lineage>
</organism>
<evidence type="ECO:0000313" key="2">
    <source>
        <dbReference type="Proteomes" id="UP000887222"/>
    </source>
</evidence>
<proteinExistence type="predicted"/>
<gene>
    <name evidence="1" type="ORF">NCCP691_40830</name>
</gene>
<dbReference type="Proteomes" id="UP000887222">
    <property type="component" value="Unassembled WGS sequence"/>
</dbReference>
<keyword evidence="2" id="KW-1185">Reference proteome</keyword>
<comment type="caution">
    <text evidence="1">The sequence shown here is derived from an EMBL/GenBank/DDBJ whole genome shotgun (WGS) entry which is preliminary data.</text>
</comment>
<dbReference type="EMBL" id="BPMK01000025">
    <property type="protein sequence ID" value="GIZ54069.1"/>
    <property type="molecule type" value="Genomic_DNA"/>
</dbReference>
<reference evidence="1 2" key="1">
    <citation type="journal article" date="2022" name="Int. J. Syst. Evol. Microbiol.">
        <title>Noviherbaspirillum aridicola sp. nov., isolated from an arid soil in Pakistan.</title>
        <authorList>
            <person name="Khan I.U."/>
            <person name="Saqib M."/>
            <person name="Amin A."/>
            <person name="Hussain F."/>
            <person name="Li L."/>
            <person name="Liu Y.H."/>
            <person name="Fang B.Z."/>
            <person name="Ahmed I."/>
            <person name="Li W.J."/>
        </authorList>
    </citation>
    <scope>NUCLEOTIDE SEQUENCE [LARGE SCALE GENOMIC DNA]</scope>
    <source>
        <strain evidence="1 2">NCCP-691</strain>
    </source>
</reference>